<evidence type="ECO:0000259" key="9">
    <source>
        <dbReference type="Pfam" id="PF00892"/>
    </source>
</evidence>
<dbReference type="PANTHER" id="PTHR22911:SF137">
    <property type="entry name" value="SOLUTE CARRIER FAMILY 35 MEMBER G2-RELATED"/>
    <property type="match status" value="1"/>
</dbReference>
<sequence>MPPSASRPGLAYGGGAYLMWGLFPLLMAALAPAGAVEITAHRAVWSLVVCVALVVVVRGWRALGAVLRDPRLLAAFALAALLVGANWLIYVYAVGSGHVNSASLGYYINPLFTVLLGVLVLGERLRRLQVVALGIAAAAVLVIGVGMGEFPWISLALACTFGLYGLVKKRAGAAVDAITGLTVETMVLAPLGLIAIMVIGGSGTFGARGEDGLGLSHDLLMMSTGIFTAGALLLFAAGARRLPLFVMGMLQYIAPTLMFALAVWHFGEPMPASRWAGFVLVWLALGVISWDAWRARPRRGVAQVEAAEPV</sequence>
<evidence type="ECO:0000313" key="10">
    <source>
        <dbReference type="EMBL" id="GMA36111.1"/>
    </source>
</evidence>
<feature type="transmembrane region" description="Helical" evidence="8">
    <location>
        <begin position="128"/>
        <end position="144"/>
    </location>
</feature>
<comment type="subcellular location">
    <subcellularLocation>
        <location evidence="1">Cell membrane</location>
        <topology evidence="1">Multi-pass membrane protein</topology>
    </subcellularLocation>
</comment>
<feature type="transmembrane region" description="Helical" evidence="8">
    <location>
        <begin position="219"/>
        <end position="237"/>
    </location>
</feature>
<keyword evidence="5 8" id="KW-0812">Transmembrane</keyword>
<keyword evidence="7 8" id="KW-0472">Membrane</keyword>
<evidence type="ECO:0000256" key="3">
    <source>
        <dbReference type="ARBA" id="ARBA00022448"/>
    </source>
</evidence>
<name>A0ABQ6IFA7_9MICO</name>
<evidence type="ECO:0000256" key="8">
    <source>
        <dbReference type="SAM" id="Phobius"/>
    </source>
</evidence>
<reference evidence="11" key="1">
    <citation type="journal article" date="2019" name="Int. J. Syst. Evol. Microbiol.">
        <title>The Global Catalogue of Microorganisms (GCM) 10K type strain sequencing project: providing services to taxonomists for standard genome sequencing and annotation.</title>
        <authorList>
            <consortium name="The Broad Institute Genomics Platform"/>
            <consortium name="The Broad Institute Genome Sequencing Center for Infectious Disease"/>
            <person name="Wu L."/>
            <person name="Ma J."/>
        </authorList>
    </citation>
    <scope>NUCLEOTIDE SEQUENCE [LARGE SCALE GENOMIC DNA]</scope>
    <source>
        <strain evidence="11">NBRC 112299</strain>
    </source>
</reference>
<gene>
    <name evidence="10" type="ORF">GCM10025876_23150</name>
</gene>
<dbReference type="SUPFAM" id="SSF103481">
    <property type="entry name" value="Multidrug resistance efflux transporter EmrE"/>
    <property type="match status" value="2"/>
</dbReference>
<protein>
    <submittedName>
        <fullName evidence="10">Protein RarD</fullName>
    </submittedName>
</protein>
<evidence type="ECO:0000256" key="7">
    <source>
        <dbReference type="ARBA" id="ARBA00023136"/>
    </source>
</evidence>
<evidence type="ECO:0000256" key="4">
    <source>
        <dbReference type="ARBA" id="ARBA00022475"/>
    </source>
</evidence>
<dbReference type="InterPro" id="IPR000620">
    <property type="entry name" value="EamA_dom"/>
</dbReference>
<keyword evidence="6 8" id="KW-1133">Transmembrane helix</keyword>
<comment type="similarity">
    <text evidence="2">Belongs to the EamA transporter family.</text>
</comment>
<feature type="transmembrane region" description="Helical" evidence="8">
    <location>
        <begin position="72"/>
        <end position="92"/>
    </location>
</feature>
<feature type="transmembrane region" description="Helical" evidence="8">
    <location>
        <begin position="150"/>
        <end position="167"/>
    </location>
</feature>
<dbReference type="Proteomes" id="UP001157125">
    <property type="component" value="Unassembled WGS sequence"/>
</dbReference>
<dbReference type="RefSeq" id="WP_284328392.1">
    <property type="nucleotide sequence ID" value="NZ_BSUN01000001.1"/>
</dbReference>
<dbReference type="InterPro" id="IPR004626">
    <property type="entry name" value="RarD"/>
</dbReference>
<dbReference type="NCBIfam" id="TIGR00688">
    <property type="entry name" value="rarD"/>
    <property type="match status" value="1"/>
</dbReference>
<dbReference type="Pfam" id="PF00892">
    <property type="entry name" value="EamA"/>
    <property type="match status" value="1"/>
</dbReference>
<dbReference type="PANTHER" id="PTHR22911">
    <property type="entry name" value="ACYL-MALONYL CONDENSING ENZYME-RELATED"/>
    <property type="match status" value="1"/>
</dbReference>
<keyword evidence="3" id="KW-0813">Transport</keyword>
<evidence type="ECO:0000256" key="5">
    <source>
        <dbReference type="ARBA" id="ARBA00022692"/>
    </source>
</evidence>
<evidence type="ECO:0000256" key="2">
    <source>
        <dbReference type="ARBA" id="ARBA00007362"/>
    </source>
</evidence>
<evidence type="ECO:0000256" key="1">
    <source>
        <dbReference type="ARBA" id="ARBA00004651"/>
    </source>
</evidence>
<proteinExistence type="inferred from homology"/>
<accession>A0ABQ6IFA7</accession>
<feature type="transmembrane region" description="Helical" evidence="8">
    <location>
        <begin position="244"/>
        <end position="266"/>
    </location>
</feature>
<keyword evidence="4" id="KW-1003">Cell membrane</keyword>
<feature type="transmembrane region" description="Helical" evidence="8">
    <location>
        <begin position="43"/>
        <end position="60"/>
    </location>
</feature>
<feature type="transmembrane region" description="Helical" evidence="8">
    <location>
        <begin position="104"/>
        <end position="121"/>
    </location>
</feature>
<organism evidence="10 11">
    <name type="scientific">Demequina litorisediminis</name>
    <dbReference type="NCBI Taxonomy" id="1849022"/>
    <lineage>
        <taxon>Bacteria</taxon>
        <taxon>Bacillati</taxon>
        <taxon>Actinomycetota</taxon>
        <taxon>Actinomycetes</taxon>
        <taxon>Micrococcales</taxon>
        <taxon>Demequinaceae</taxon>
        <taxon>Demequina</taxon>
    </lineage>
</organism>
<feature type="transmembrane region" description="Helical" evidence="8">
    <location>
        <begin position="187"/>
        <end position="207"/>
    </location>
</feature>
<keyword evidence="11" id="KW-1185">Reference proteome</keyword>
<comment type="caution">
    <text evidence="10">The sequence shown here is derived from an EMBL/GenBank/DDBJ whole genome shotgun (WGS) entry which is preliminary data.</text>
</comment>
<dbReference type="EMBL" id="BSUN01000001">
    <property type="protein sequence ID" value="GMA36111.1"/>
    <property type="molecule type" value="Genomic_DNA"/>
</dbReference>
<evidence type="ECO:0000313" key="11">
    <source>
        <dbReference type="Proteomes" id="UP001157125"/>
    </source>
</evidence>
<feature type="transmembrane region" description="Helical" evidence="8">
    <location>
        <begin position="12"/>
        <end position="31"/>
    </location>
</feature>
<dbReference type="InterPro" id="IPR037185">
    <property type="entry name" value="EmrE-like"/>
</dbReference>
<evidence type="ECO:0000256" key="6">
    <source>
        <dbReference type="ARBA" id="ARBA00022989"/>
    </source>
</evidence>
<feature type="transmembrane region" description="Helical" evidence="8">
    <location>
        <begin position="272"/>
        <end position="293"/>
    </location>
</feature>
<feature type="domain" description="EamA" evidence="9">
    <location>
        <begin position="9"/>
        <end position="143"/>
    </location>
</feature>